<name>A0A7R8UAQ8_HERIL</name>
<organism evidence="1 2">
    <name type="scientific">Hermetia illucens</name>
    <name type="common">Black soldier fly</name>
    <dbReference type="NCBI Taxonomy" id="343691"/>
    <lineage>
        <taxon>Eukaryota</taxon>
        <taxon>Metazoa</taxon>
        <taxon>Ecdysozoa</taxon>
        <taxon>Arthropoda</taxon>
        <taxon>Hexapoda</taxon>
        <taxon>Insecta</taxon>
        <taxon>Pterygota</taxon>
        <taxon>Neoptera</taxon>
        <taxon>Endopterygota</taxon>
        <taxon>Diptera</taxon>
        <taxon>Brachycera</taxon>
        <taxon>Stratiomyomorpha</taxon>
        <taxon>Stratiomyidae</taxon>
        <taxon>Hermetiinae</taxon>
        <taxon>Hermetia</taxon>
    </lineage>
</organism>
<dbReference type="Proteomes" id="UP000594454">
    <property type="component" value="Chromosome 1"/>
</dbReference>
<sequence length="76" mass="8746">MNNSWLEIVSKVLEGLQLNLVDTLDNMMQRKAKLNTYNFANGKKPSKVLLTQLQTEIHQQPSWNPEKFGISTQEKS</sequence>
<dbReference type="EMBL" id="LR899009">
    <property type="protein sequence ID" value="CAD7077255.1"/>
    <property type="molecule type" value="Genomic_DNA"/>
</dbReference>
<keyword evidence="2" id="KW-1185">Reference proteome</keyword>
<gene>
    <name evidence="1" type="ORF">HERILL_LOCUS620</name>
</gene>
<dbReference type="AlphaFoldDB" id="A0A7R8UAQ8"/>
<proteinExistence type="predicted"/>
<evidence type="ECO:0000313" key="1">
    <source>
        <dbReference type="EMBL" id="CAD7077255.1"/>
    </source>
</evidence>
<accession>A0A7R8UAQ8</accession>
<protein>
    <submittedName>
        <fullName evidence="1">Uncharacterized protein</fullName>
    </submittedName>
</protein>
<evidence type="ECO:0000313" key="2">
    <source>
        <dbReference type="Proteomes" id="UP000594454"/>
    </source>
</evidence>
<reference evidence="1 2" key="1">
    <citation type="submission" date="2020-11" db="EMBL/GenBank/DDBJ databases">
        <authorList>
            <person name="Wallbank WR R."/>
            <person name="Pardo Diaz C."/>
            <person name="Kozak K."/>
            <person name="Martin S."/>
            <person name="Jiggins C."/>
            <person name="Moest M."/>
            <person name="Warren A I."/>
            <person name="Generalovic N T."/>
            <person name="Byers J.R.P. K."/>
            <person name="Montejo-Kovacevich G."/>
            <person name="Yen C E."/>
        </authorList>
    </citation>
    <scope>NUCLEOTIDE SEQUENCE [LARGE SCALE GENOMIC DNA]</scope>
</reference>
<dbReference type="InParanoid" id="A0A7R8UAQ8"/>